<gene>
    <name evidence="2" type="ORF">OKW52_01130</name>
</gene>
<dbReference type="Proteomes" id="UP001208938">
    <property type="component" value="Unassembled WGS sequence"/>
</dbReference>
<keyword evidence="3" id="KW-1185">Reference proteome</keyword>
<evidence type="ECO:0000313" key="3">
    <source>
        <dbReference type="Proteomes" id="UP001208938"/>
    </source>
</evidence>
<dbReference type="InterPro" id="IPR036108">
    <property type="entry name" value="4pyrrol_syn_uPrphyn_synt_sf"/>
</dbReference>
<accession>A0ABT3GTQ6</accession>
<dbReference type="Pfam" id="PF02602">
    <property type="entry name" value="HEM4"/>
    <property type="match status" value="1"/>
</dbReference>
<organism evidence="2 3">
    <name type="scientific">Pararhodobacter zhoushanensis</name>
    <dbReference type="NCBI Taxonomy" id="2479545"/>
    <lineage>
        <taxon>Bacteria</taxon>
        <taxon>Pseudomonadati</taxon>
        <taxon>Pseudomonadota</taxon>
        <taxon>Alphaproteobacteria</taxon>
        <taxon>Rhodobacterales</taxon>
        <taxon>Paracoccaceae</taxon>
        <taxon>Pararhodobacter</taxon>
    </lineage>
</organism>
<dbReference type="Gene3D" id="3.40.50.10090">
    <property type="match status" value="1"/>
</dbReference>
<comment type="caution">
    <text evidence="2">The sequence shown here is derived from an EMBL/GenBank/DDBJ whole genome shotgun (WGS) entry which is preliminary data.</text>
</comment>
<dbReference type="InterPro" id="IPR003754">
    <property type="entry name" value="4pyrrol_synth_uPrphyn_synth"/>
</dbReference>
<name>A0ABT3GTQ6_9RHOB</name>
<protein>
    <submittedName>
        <fullName evidence="2">Uroporphyrinogen-III synthase</fullName>
    </submittedName>
</protein>
<dbReference type="SUPFAM" id="SSF69618">
    <property type="entry name" value="HemD-like"/>
    <property type="match status" value="1"/>
</dbReference>
<reference evidence="2 3" key="1">
    <citation type="submission" date="2022-10" db="EMBL/GenBank/DDBJ databases">
        <title>Pararhodobacter sp. nov., isolated from marine algae.</title>
        <authorList>
            <person name="Choi B.J."/>
            <person name="Kim J.M."/>
            <person name="Lee J.K."/>
            <person name="Choi D.G."/>
            <person name="Jeon C.O."/>
        </authorList>
    </citation>
    <scope>NUCLEOTIDE SEQUENCE [LARGE SCALE GENOMIC DNA]</scope>
    <source>
        <strain evidence="2 3">ZQ420</strain>
    </source>
</reference>
<evidence type="ECO:0000259" key="1">
    <source>
        <dbReference type="Pfam" id="PF02602"/>
    </source>
</evidence>
<evidence type="ECO:0000313" key="2">
    <source>
        <dbReference type="EMBL" id="MCW1930908.1"/>
    </source>
</evidence>
<dbReference type="CDD" id="cd06578">
    <property type="entry name" value="HemD"/>
    <property type="match status" value="1"/>
</dbReference>
<dbReference type="RefSeq" id="WP_264504075.1">
    <property type="nucleotide sequence ID" value="NZ_JAPDFL010000001.1"/>
</dbReference>
<proteinExistence type="predicted"/>
<dbReference type="EMBL" id="JAPDFL010000001">
    <property type="protein sequence ID" value="MCW1930908.1"/>
    <property type="molecule type" value="Genomic_DNA"/>
</dbReference>
<sequence length="233" mass="24055">MPPILLLTRPMPQSNRFAAEAAESCPPHEVVIAPLSEVAGVPYDARVFDRARGLVLTSANAVPFLPKLPPMPAWCVGPATAQAARAAGFEPRDGGGEAGALIETLTRDAPEGPLVHAHGVHLARDLVAALPQLDLHGVAVYEAQGCEFPPGLAEQLAGRRVVVALFSPRAAKRFANQSGIDAVSDLTLIAISANCAAALPDTLRAHAVIADAPDGGAMLRAVREALSQDAPAG</sequence>
<feature type="domain" description="Tetrapyrrole biosynthesis uroporphyrinogen III synthase" evidence="1">
    <location>
        <begin position="29"/>
        <end position="219"/>
    </location>
</feature>